<name>A0A0K8P6I8_PISS1</name>
<dbReference type="Proteomes" id="UP000037660">
    <property type="component" value="Unassembled WGS sequence"/>
</dbReference>
<dbReference type="Pfam" id="PF00884">
    <property type="entry name" value="Sulfatase"/>
    <property type="match status" value="1"/>
</dbReference>
<dbReference type="EMBL" id="BBYR01000059">
    <property type="protein sequence ID" value="GAP37825.1"/>
    <property type="molecule type" value="Genomic_DNA"/>
</dbReference>
<organism evidence="2 3">
    <name type="scientific">Piscinibacter sakaiensis</name>
    <name type="common">Ideonella sakaiensis</name>
    <dbReference type="NCBI Taxonomy" id="1547922"/>
    <lineage>
        <taxon>Bacteria</taxon>
        <taxon>Pseudomonadati</taxon>
        <taxon>Pseudomonadota</taxon>
        <taxon>Betaproteobacteria</taxon>
        <taxon>Burkholderiales</taxon>
        <taxon>Sphaerotilaceae</taxon>
        <taxon>Piscinibacter</taxon>
    </lineage>
</organism>
<reference evidence="3" key="1">
    <citation type="submission" date="2015-07" db="EMBL/GenBank/DDBJ databases">
        <title>Discovery of a poly(ethylene terephthalate assimilation.</title>
        <authorList>
            <person name="Yoshida S."/>
            <person name="Hiraga K."/>
            <person name="Takehana T."/>
            <person name="Taniguchi I."/>
            <person name="Yamaji H."/>
            <person name="Maeda Y."/>
            <person name="Toyohara K."/>
            <person name="Miyamoto K."/>
            <person name="Kimura Y."/>
            <person name="Oda K."/>
        </authorList>
    </citation>
    <scope>NUCLEOTIDE SEQUENCE [LARGE SCALE GENOMIC DNA]</scope>
    <source>
        <strain evidence="3">NBRC 110686 / TISTR 2288 / 201-F6</strain>
    </source>
</reference>
<keyword evidence="2" id="KW-0378">Hydrolase</keyword>
<keyword evidence="3" id="KW-1185">Reference proteome</keyword>
<comment type="caution">
    <text evidence="2">The sequence shown here is derived from an EMBL/GenBank/DDBJ whole genome shotgun (WGS) entry which is preliminary data.</text>
</comment>
<dbReference type="CDD" id="cd16037">
    <property type="entry name" value="sulfatase_like"/>
    <property type="match status" value="1"/>
</dbReference>
<dbReference type="AlphaFoldDB" id="A0A0K8P6I8"/>
<dbReference type="GO" id="GO:0047753">
    <property type="term" value="F:choline-sulfatase activity"/>
    <property type="evidence" value="ECO:0007669"/>
    <property type="project" value="UniProtKB-EC"/>
</dbReference>
<evidence type="ECO:0000259" key="1">
    <source>
        <dbReference type="Pfam" id="PF00884"/>
    </source>
</evidence>
<evidence type="ECO:0000313" key="3">
    <source>
        <dbReference type="Proteomes" id="UP000037660"/>
    </source>
</evidence>
<gene>
    <name evidence="2" type="ORF">ISF6_3770</name>
</gene>
<dbReference type="STRING" id="1547922.ISF6_3770"/>
<dbReference type="PANTHER" id="PTHR46615">
    <property type="entry name" value="ARYLSULFATASE K"/>
    <property type="match status" value="1"/>
</dbReference>
<dbReference type="PANTHER" id="PTHR46615:SF1">
    <property type="entry name" value="ARYLSULFATASE K"/>
    <property type="match status" value="1"/>
</dbReference>
<reference evidence="2 3" key="2">
    <citation type="journal article" date="2016" name="Science">
        <title>A bacterium that degrades and assimilates poly(ethylene terephthalate).</title>
        <authorList>
            <person name="Yoshida S."/>
            <person name="Hiraga K."/>
            <person name="Takehana T."/>
            <person name="Taniguchi I."/>
            <person name="Yamaji H."/>
            <person name="Maeda Y."/>
            <person name="Toyohara K."/>
            <person name="Miyamoto K."/>
            <person name="Kimura Y."/>
            <person name="Oda K."/>
        </authorList>
    </citation>
    <scope>NUCLEOTIDE SEQUENCE [LARGE SCALE GENOMIC DNA]</scope>
    <source>
        <strain evidence="3">NBRC 110686 / TISTR 2288 / 201-F6</strain>
    </source>
</reference>
<dbReference type="InterPro" id="IPR000917">
    <property type="entry name" value="Sulfatase_N"/>
</dbReference>
<sequence length="485" mass="53594">MTAPRNLIVVMSDEHNPKVMGCSGHPVIATPNLDALAARGTRFTSAYTTSPVCVPARAAFAIGKYIHQIGFWDNADAYDGSVPTWHHVLRDGGHEVVSIGKLHFRASDEDHGFSEEQVPMHILGGKGDLMGLVRDELPRRGGAKKMAALAKPGESSYTLYDREICARAQVWLRENAARAREKPWVLFVSFVAPHFPLTAPPEHFYRYYDQSLPMPKLYAREQRPRHPYLEDYRNSFCYDDYFESEEDVRRALSGYFGLVSFFDENLGKILNVVSEMGLAGSTDVIYTSDHGDNLGARGLWGKSTMYEEIAGVPMICAGPSFPKGRVVSTPVSHVDVFPTVLEVAGESFLRHQDGRPGVSLVDLATGAQPERTVLSEYHGMGSSTAAYMIRVGRYKYVHYCKYAPQLFDLEADPEETIDLASDLSMGAVLADCRRRLEALLDPDAVDRRARARQAELLEANGGREAVIARGDLGFTPAPGVAADFQ</sequence>
<protein>
    <submittedName>
        <fullName evidence="2">Choline-sulfatase</fullName>
        <ecNumber evidence="2">3.1.6.6</ecNumber>
    </submittedName>
</protein>
<dbReference type="InterPro" id="IPR051849">
    <property type="entry name" value="GAG-degrading_sulfatase"/>
</dbReference>
<dbReference type="OrthoDB" id="9766107at2"/>
<feature type="domain" description="Sulfatase N-terminal" evidence="1">
    <location>
        <begin position="5"/>
        <end position="345"/>
    </location>
</feature>
<dbReference type="EC" id="3.1.6.6" evidence="2"/>
<proteinExistence type="predicted"/>
<accession>A0A0K8P6I8</accession>
<evidence type="ECO:0000313" key="2">
    <source>
        <dbReference type="EMBL" id="GAP37825.1"/>
    </source>
</evidence>
<dbReference type="SUPFAM" id="SSF53649">
    <property type="entry name" value="Alkaline phosphatase-like"/>
    <property type="match status" value="1"/>
</dbReference>
<dbReference type="GO" id="GO:0015024">
    <property type="term" value="F:glucuronate-2-sulfatase activity"/>
    <property type="evidence" value="ECO:0007669"/>
    <property type="project" value="TreeGrafter"/>
</dbReference>
<dbReference type="GO" id="GO:0004065">
    <property type="term" value="F:arylsulfatase activity"/>
    <property type="evidence" value="ECO:0007669"/>
    <property type="project" value="TreeGrafter"/>
</dbReference>
<dbReference type="RefSeq" id="WP_054021738.1">
    <property type="nucleotide sequence ID" value="NZ_BBYR01000059.1"/>
</dbReference>
<dbReference type="InterPro" id="IPR017850">
    <property type="entry name" value="Alkaline_phosphatase_core_sf"/>
</dbReference>
<dbReference type="Gene3D" id="3.40.720.10">
    <property type="entry name" value="Alkaline Phosphatase, subunit A"/>
    <property type="match status" value="1"/>
</dbReference>